<dbReference type="SUPFAM" id="SSF51905">
    <property type="entry name" value="FAD/NAD(P)-binding domain"/>
    <property type="match status" value="1"/>
</dbReference>
<dbReference type="GO" id="GO:0009061">
    <property type="term" value="P:anaerobic respiration"/>
    <property type="evidence" value="ECO:0007669"/>
    <property type="project" value="TreeGrafter"/>
</dbReference>
<dbReference type="Pfam" id="PF00890">
    <property type="entry name" value="FAD_binding_2"/>
    <property type="match status" value="1"/>
</dbReference>
<dbReference type="Gene3D" id="3.50.50.60">
    <property type="entry name" value="FAD/NAD(P)-binding domain"/>
    <property type="match status" value="2"/>
</dbReference>
<dbReference type="InterPro" id="IPR030664">
    <property type="entry name" value="SdhA/FrdA/AprA"/>
</dbReference>
<dbReference type="InterPro" id="IPR003953">
    <property type="entry name" value="FAD-dep_OxRdtase_2_FAD-bd"/>
</dbReference>
<dbReference type="EMBL" id="KF900331">
    <property type="protein sequence ID" value="AIE91225.1"/>
    <property type="molecule type" value="Genomic_DNA"/>
</dbReference>
<protein>
    <submittedName>
        <fullName evidence="5">Fumarate reductase flavoprotein subunit (FrdA)</fullName>
    </submittedName>
</protein>
<dbReference type="GO" id="GO:0050660">
    <property type="term" value="F:flavin adenine dinucleotide binding"/>
    <property type="evidence" value="ECO:0007669"/>
    <property type="project" value="TreeGrafter"/>
</dbReference>
<organism evidence="5">
    <name type="scientific">uncultured marine group II/III euryarchaeote AD1000_10_C12</name>
    <dbReference type="NCBI Taxonomy" id="1457717"/>
    <lineage>
        <taxon>Archaea</taxon>
        <taxon>Methanobacteriati</taxon>
        <taxon>Methanobacteriota</taxon>
        <taxon>environmental samples</taxon>
    </lineage>
</organism>
<evidence type="ECO:0000256" key="1">
    <source>
        <dbReference type="ARBA" id="ARBA00022630"/>
    </source>
</evidence>
<dbReference type="InterPro" id="IPR037099">
    <property type="entry name" value="Fum_R/Succ_DH_flav-like_C_sf"/>
</dbReference>
<keyword evidence="1" id="KW-0285">Flavoprotein</keyword>
<feature type="domain" description="FAD-dependent oxidoreductase 2 FAD-binding" evidence="3">
    <location>
        <begin position="6"/>
        <end position="358"/>
    </location>
</feature>
<dbReference type="Gene3D" id="1.20.58.100">
    <property type="entry name" value="Fumarate reductase/succinate dehydrogenase flavoprotein-like, C-terminal domain"/>
    <property type="match status" value="1"/>
</dbReference>
<dbReference type="InterPro" id="IPR036188">
    <property type="entry name" value="FAD/NAD-bd_sf"/>
</dbReference>
<proteinExistence type="predicted"/>
<name>A0A075FIE6_9EURY</name>
<evidence type="ECO:0000256" key="2">
    <source>
        <dbReference type="ARBA" id="ARBA00023002"/>
    </source>
</evidence>
<accession>A0A075FIE6</accession>
<dbReference type="GO" id="GO:0009055">
    <property type="term" value="F:electron transfer activity"/>
    <property type="evidence" value="ECO:0007669"/>
    <property type="project" value="TreeGrafter"/>
</dbReference>
<dbReference type="AlphaFoldDB" id="A0A075FIE6"/>
<dbReference type="Pfam" id="PF02910">
    <property type="entry name" value="Succ_DH_flav_C"/>
    <property type="match status" value="1"/>
</dbReference>
<keyword evidence="2" id="KW-0560">Oxidoreductase</keyword>
<reference evidence="5" key="1">
    <citation type="journal article" date="2014" name="Genome Biol. Evol.">
        <title>Pangenome evidence for extensive interdomain horizontal transfer affecting lineage core and shell genes in uncultured planktonic thaumarchaeota and euryarchaeota.</title>
        <authorList>
            <person name="Deschamps P."/>
            <person name="Zivanovic Y."/>
            <person name="Moreira D."/>
            <person name="Rodriguez-Valera F."/>
            <person name="Lopez-Garcia P."/>
        </authorList>
    </citation>
    <scope>NUCLEOTIDE SEQUENCE</scope>
</reference>
<dbReference type="GO" id="GO:0000104">
    <property type="term" value="F:succinate dehydrogenase activity"/>
    <property type="evidence" value="ECO:0007669"/>
    <property type="project" value="TreeGrafter"/>
</dbReference>
<dbReference type="PANTHER" id="PTHR11632">
    <property type="entry name" value="SUCCINATE DEHYDROGENASE 2 FLAVOPROTEIN SUBUNIT"/>
    <property type="match status" value="1"/>
</dbReference>
<evidence type="ECO:0000313" key="5">
    <source>
        <dbReference type="EMBL" id="AIE91225.1"/>
    </source>
</evidence>
<evidence type="ECO:0000259" key="3">
    <source>
        <dbReference type="Pfam" id="PF00890"/>
    </source>
</evidence>
<feature type="domain" description="Fumarate reductase/succinate dehydrogenase flavoprotein-like C-terminal" evidence="4">
    <location>
        <begin position="418"/>
        <end position="498"/>
    </location>
</feature>
<dbReference type="InterPro" id="IPR015939">
    <property type="entry name" value="Fum_Rdtase/Succ_DH_flav-like_C"/>
</dbReference>
<evidence type="ECO:0000259" key="4">
    <source>
        <dbReference type="Pfam" id="PF02910"/>
    </source>
</evidence>
<dbReference type="SUPFAM" id="SSF46977">
    <property type="entry name" value="Succinate dehydrogenase/fumarate reductase flavoprotein C-terminal domain"/>
    <property type="match status" value="1"/>
</dbReference>
<dbReference type="PANTHER" id="PTHR11632:SF73">
    <property type="entry name" value="BLR3196 PROTEIN"/>
    <property type="match status" value="1"/>
</dbReference>
<dbReference type="GO" id="GO:0005886">
    <property type="term" value="C:plasma membrane"/>
    <property type="evidence" value="ECO:0007669"/>
    <property type="project" value="TreeGrafter"/>
</dbReference>
<gene>
    <name evidence="5" type="primary">frdA</name>
</gene>
<sequence length="499" mass="51591">MMEAWDVVVVGGTVAGLRAAIAAHDAGASVTILEEGAIGSGGASTSVEGLAVSLNETNYDDHAKDTIAVGLGQCDESTVRHRTASAFNHLAELERWGLTLRRGKNGLPLLSSGPGHTQSRVATTGDTTGRELHSLLEEQCMKRTISRRGDMQSLSLVTESNEVTGLISLDVQRGEMVALKAKSVILATDGFESAWNGGSGGTGLWLASDAGVSLSNLEFVGWNPLSMQMHGLQLPFAILDDGAAVRSASGSDIEFSSEGGISEASQSLINSGEQCVLDARVLTRGTPVWYGDTSERVSSRLGGQMSETVIPISPQVSTTIGGVPCDNSGKVSSHTGLFAAGDCACSGFHGADMAVGNRLLDSLDGGCNAGASAAEHAAESQFSSSDAIDTALSVAAARFGKLLAATDSGMTRGQVSTQLNSIMSDSMGVSREGTSLSGAAERLSQLAETQITLSDESPVMNTELVEVFRLEGLVNVSLNAVESAMARTESCGSHQRSDE</sequence>